<sequence length="455" mass="47371">MRVASAAAGTSVPHYPLTVVGLGPAGLAPLLAAAKSGQLEEILSRGIILIDRADEAGPGRIGNYAITSDSSAATFLSCLVDCPVPSLAALVDHPVARTIADLGVGCVPLALAGELMRLVGRAIVDLVEAAPACRVMLGTELLTLRQMPSRNWVATVRHAGRVETFTTRSVLAATGADQRRARLASEAIGGVPLLPRFDHKVIQSEQMLAHGGVVHVAHRLAGISSPRIAIIGGSTSAMASANLLLRSGIPFNDGGVRLLHRTPITVFYPSVQAALEDGYTDFDAQRDVCPVSGFLFRFGGFRFDSRELVRRALKIGGGQGETRLAFQQIATDQAVDTAVQSTLEEADLIISCLGYTPRGLPVLGQDGAPIALGGVSGGTAMVDPECSIIDSQGRSIPGLFGVGLAAGYRPPAHMGGEASFTGQVNGLWLWQNDVGRLIAARMLAHAADTADMIAA</sequence>
<dbReference type="GO" id="GO:0008483">
    <property type="term" value="F:transaminase activity"/>
    <property type="evidence" value="ECO:0007669"/>
    <property type="project" value="UniProtKB-KW"/>
</dbReference>
<keyword evidence="2" id="KW-1185">Reference proteome</keyword>
<dbReference type="InterPro" id="IPR036188">
    <property type="entry name" value="FAD/NAD-bd_sf"/>
</dbReference>
<reference evidence="1 2" key="1">
    <citation type="submission" date="2012-10" db="EMBL/GenBank/DDBJ databases">
        <title>Genome sequencing of Tanticharoenia sakaeratensis NBRC 103193.</title>
        <authorList>
            <person name="Azuma Y."/>
            <person name="Hadano H."/>
            <person name="Hirakawa H."/>
            <person name="Matsushita K."/>
        </authorList>
    </citation>
    <scope>NUCLEOTIDE SEQUENCE [LARGE SCALE GENOMIC DNA]</scope>
    <source>
        <strain evidence="1 2">NBRC 103193</strain>
    </source>
</reference>
<dbReference type="OrthoDB" id="9768668at2"/>
<proteinExistence type="predicted"/>
<dbReference type="PRINTS" id="PR00368">
    <property type="entry name" value="FADPNR"/>
</dbReference>
<keyword evidence="1" id="KW-0808">Transferase</keyword>
<organism evidence="1 2">
    <name type="scientific">Tanticharoenia sakaeratensis NBRC 103193</name>
    <dbReference type="NCBI Taxonomy" id="1231623"/>
    <lineage>
        <taxon>Bacteria</taxon>
        <taxon>Pseudomonadati</taxon>
        <taxon>Pseudomonadota</taxon>
        <taxon>Alphaproteobacteria</taxon>
        <taxon>Acetobacterales</taxon>
        <taxon>Acetobacteraceae</taxon>
        <taxon>Tanticharoenia</taxon>
    </lineage>
</organism>
<accession>A0A0D6MNA0</accession>
<dbReference type="SUPFAM" id="SSF51905">
    <property type="entry name" value="FAD/NAD(P)-binding domain"/>
    <property type="match status" value="1"/>
</dbReference>
<comment type="caution">
    <text evidence="1">The sequence shown here is derived from an EMBL/GenBank/DDBJ whole genome shotgun (WGS) entry which is preliminary data.</text>
</comment>
<evidence type="ECO:0000313" key="2">
    <source>
        <dbReference type="Proteomes" id="UP000032679"/>
    </source>
</evidence>
<keyword evidence="1" id="KW-0032">Aminotransferase</keyword>
<name>A0A0D6MNA0_9PROT</name>
<dbReference type="Gene3D" id="3.50.50.60">
    <property type="entry name" value="FAD/NAD(P)-binding domain"/>
    <property type="match status" value="1"/>
</dbReference>
<dbReference type="EMBL" id="BALE01000029">
    <property type="protein sequence ID" value="GAN54743.1"/>
    <property type="molecule type" value="Genomic_DNA"/>
</dbReference>
<dbReference type="AlphaFoldDB" id="A0A0D6MNA0"/>
<protein>
    <submittedName>
        <fullName evidence="1">DegT/DnrJ/EryC1/StrS aminotransferase</fullName>
    </submittedName>
</protein>
<dbReference type="RefSeq" id="WP_048849325.1">
    <property type="nucleotide sequence ID" value="NZ_BALE01000029.1"/>
</dbReference>
<gene>
    <name evidence="1" type="ORF">Tasa_029_016</name>
</gene>
<evidence type="ECO:0000313" key="1">
    <source>
        <dbReference type="EMBL" id="GAN54743.1"/>
    </source>
</evidence>
<dbReference type="Proteomes" id="UP000032679">
    <property type="component" value="Unassembled WGS sequence"/>
</dbReference>
<dbReference type="STRING" id="1231623.Tasa_029_016"/>